<dbReference type="Proteomes" id="UP000683925">
    <property type="component" value="Unassembled WGS sequence"/>
</dbReference>
<gene>
    <name evidence="1" type="ORF">POCTA_138.1.T0980221</name>
</gene>
<evidence type="ECO:0000313" key="2">
    <source>
        <dbReference type="Proteomes" id="UP000683925"/>
    </source>
</evidence>
<name>A0A8S1WMR7_PAROT</name>
<reference evidence="1" key="1">
    <citation type="submission" date="2021-01" db="EMBL/GenBank/DDBJ databases">
        <authorList>
            <consortium name="Genoscope - CEA"/>
            <person name="William W."/>
        </authorList>
    </citation>
    <scope>NUCLEOTIDE SEQUENCE</scope>
</reference>
<evidence type="ECO:0000313" key="1">
    <source>
        <dbReference type="EMBL" id="CAD8191013.1"/>
    </source>
</evidence>
<organism evidence="1 2">
    <name type="scientific">Paramecium octaurelia</name>
    <dbReference type="NCBI Taxonomy" id="43137"/>
    <lineage>
        <taxon>Eukaryota</taxon>
        <taxon>Sar</taxon>
        <taxon>Alveolata</taxon>
        <taxon>Ciliophora</taxon>
        <taxon>Intramacronucleata</taxon>
        <taxon>Oligohymenophorea</taxon>
        <taxon>Peniculida</taxon>
        <taxon>Parameciidae</taxon>
        <taxon>Paramecium</taxon>
    </lineage>
</organism>
<dbReference type="AlphaFoldDB" id="A0A8S1WMR7"/>
<protein>
    <submittedName>
        <fullName evidence="1">Uncharacterized protein</fullName>
    </submittedName>
</protein>
<sequence>MRIMTVVCYRLNKEATEKLTACNVQIRKLLEHFLKEYTNTKISAVGSVILVFQFEILALNKRKQAQDLQKLCKKKQRPNNQDSQFKNVIKLVFNVDSSVCLKIDNTQASDQFADLKVAYIIDNMEHKL</sequence>
<keyword evidence="2" id="KW-1185">Reference proteome</keyword>
<proteinExistence type="predicted"/>
<dbReference type="EMBL" id="CAJJDP010000097">
    <property type="protein sequence ID" value="CAD8191013.1"/>
    <property type="molecule type" value="Genomic_DNA"/>
</dbReference>
<accession>A0A8S1WMR7</accession>
<comment type="caution">
    <text evidence="1">The sequence shown here is derived from an EMBL/GenBank/DDBJ whole genome shotgun (WGS) entry which is preliminary data.</text>
</comment>